<dbReference type="SUPFAM" id="SSF52799">
    <property type="entry name" value="(Phosphotyrosine protein) phosphatases II"/>
    <property type="match status" value="1"/>
</dbReference>
<dbReference type="Gene3D" id="2.60.120.260">
    <property type="entry name" value="Galactose-binding domain-like"/>
    <property type="match status" value="1"/>
</dbReference>
<evidence type="ECO:0000259" key="8">
    <source>
        <dbReference type="PROSITE" id="PS51284"/>
    </source>
</evidence>
<dbReference type="SUPFAM" id="SSF49785">
    <property type="entry name" value="Galactose-binding domain-like"/>
    <property type="match status" value="1"/>
</dbReference>
<name>A0ABP9ZDT3_9FUNG</name>
<dbReference type="PANTHER" id="PTHR12936">
    <property type="entry name" value="ANAPHASE-PROMOTING COMPLEX 10"/>
    <property type="match status" value="1"/>
</dbReference>
<feature type="domain" description="Tyrosine specific protein phosphatases" evidence="7">
    <location>
        <begin position="348"/>
        <end position="412"/>
    </location>
</feature>
<dbReference type="InterPro" id="IPR008979">
    <property type="entry name" value="Galactose-bd-like_sf"/>
</dbReference>
<evidence type="ECO:0000256" key="6">
    <source>
        <dbReference type="SAM" id="MobiDB-lite"/>
    </source>
</evidence>
<evidence type="ECO:0000313" key="10">
    <source>
        <dbReference type="Proteomes" id="UP001473302"/>
    </source>
</evidence>
<evidence type="ECO:0008006" key="11">
    <source>
        <dbReference type="Google" id="ProtNLM"/>
    </source>
</evidence>
<dbReference type="SMART" id="SM00404">
    <property type="entry name" value="PTPc_motif"/>
    <property type="match status" value="1"/>
</dbReference>
<accession>A0ABP9ZDT3</accession>
<feature type="region of interest" description="Disordered" evidence="6">
    <location>
        <begin position="1"/>
        <end position="83"/>
    </location>
</feature>
<dbReference type="InterPro" id="IPR003595">
    <property type="entry name" value="Tyr_Pase_cat"/>
</dbReference>
<keyword evidence="3" id="KW-0498">Mitosis</keyword>
<evidence type="ECO:0000256" key="2">
    <source>
        <dbReference type="ARBA" id="ARBA00022618"/>
    </source>
</evidence>
<dbReference type="InterPro" id="IPR016901">
    <property type="entry name" value="APC10/Doc1"/>
</dbReference>
<dbReference type="Pfam" id="PF22785">
    <property type="entry name" value="Tc-R-P"/>
    <property type="match status" value="1"/>
</dbReference>
<protein>
    <recommendedName>
        <fullName evidence="11">Protein tyrosine phosphatase</fullName>
    </recommendedName>
</protein>
<reference evidence="9 10" key="1">
    <citation type="submission" date="2024-04" db="EMBL/GenBank/DDBJ databases">
        <title>genome sequences of Mucor flavus KT1a and Helicostylum pulchrum KT1b strains isolated from the surface of a dry-aged beef.</title>
        <authorList>
            <person name="Toyotome T."/>
            <person name="Hosono M."/>
            <person name="Torimaru M."/>
            <person name="Fukuda K."/>
            <person name="Mikami N."/>
        </authorList>
    </citation>
    <scope>NUCLEOTIDE SEQUENCE [LARGE SCALE GENOMIC DNA]</scope>
    <source>
        <strain evidence="9 10">KT1a</strain>
    </source>
</reference>
<keyword evidence="4" id="KW-0833">Ubl conjugation pathway</keyword>
<dbReference type="PROSITE" id="PS50056">
    <property type="entry name" value="TYR_PHOSPHATASE_2"/>
    <property type="match status" value="1"/>
</dbReference>
<keyword evidence="10" id="KW-1185">Reference proteome</keyword>
<dbReference type="Proteomes" id="UP001473302">
    <property type="component" value="Unassembled WGS sequence"/>
</dbReference>
<gene>
    <name evidence="9" type="ORF">MFLAVUS_010810</name>
</gene>
<keyword evidence="5" id="KW-0131">Cell cycle</keyword>
<dbReference type="InterPro" id="IPR004939">
    <property type="entry name" value="APC_su10/DOC_dom"/>
</dbReference>
<evidence type="ECO:0000313" key="9">
    <source>
        <dbReference type="EMBL" id="GAA5817267.1"/>
    </source>
</evidence>
<comment type="caution">
    <text evidence="9">The sequence shown here is derived from an EMBL/GenBank/DDBJ whole genome shotgun (WGS) entry which is preliminary data.</text>
</comment>
<dbReference type="InterPro" id="IPR000387">
    <property type="entry name" value="Tyr_Pase_dom"/>
</dbReference>
<dbReference type="Gene3D" id="3.90.190.10">
    <property type="entry name" value="Protein tyrosine phosphatase superfamily"/>
    <property type="match status" value="1"/>
</dbReference>
<evidence type="ECO:0000256" key="1">
    <source>
        <dbReference type="ARBA" id="ARBA00006762"/>
    </source>
</evidence>
<dbReference type="PANTHER" id="PTHR12936:SF0">
    <property type="entry name" value="ANAPHASE-PROMOTING COMPLEX SUBUNIT 10"/>
    <property type="match status" value="1"/>
</dbReference>
<feature type="domain" description="DOC" evidence="8">
    <location>
        <begin position="89"/>
        <end position="288"/>
    </location>
</feature>
<dbReference type="Pfam" id="PF03256">
    <property type="entry name" value="ANAPC10"/>
    <property type="match status" value="1"/>
</dbReference>
<evidence type="ECO:0000256" key="3">
    <source>
        <dbReference type="ARBA" id="ARBA00022776"/>
    </source>
</evidence>
<keyword evidence="2" id="KW-0132">Cell division</keyword>
<dbReference type="PROSITE" id="PS51284">
    <property type="entry name" value="DOC"/>
    <property type="match status" value="1"/>
</dbReference>
<sequence>MDDLMDHDDMSSPPYFGEEERYLEEDAEEGEELEMFQSPVSGFGESELRSLEELVEAEVEVEGEEEEEEEEEEGDEGDGSKIDDTQIENTAIQVYQDTHPSREQIAVGGREIGEHEAIWSVSSFRPDWGPDKLRDNNALTYWQSDCPNPNKNHTVDLNFHQATFIRQVSLFIDYFQDESYTPKTIAIRGGTTSRDLYEIMTVECEPEFVGWLNADITTKNDGDAFRVFRLQVAILNTHSNVFERFDYVYNDPDEHLRSHLQRSEKEKEAEVEIFLLLDAPTRATLPTYVDVFKRENVSDLIRICHRPSKNNSVDNEYDAQELERDTGIKVSDDIQFEDGGVPGKEAIDSWLNLVEKTRQNQTTIGVHCIAGIGRAPVLIAISLIEDGMDPLDAIAYIRKHRRGALNKNQDIKQLASRHADPSGYPLNPLQSILSTAKD</sequence>
<organism evidence="9 10">
    <name type="scientific">Mucor flavus</name>
    <dbReference type="NCBI Taxonomy" id="439312"/>
    <lineage>
        <taxon>Eukaryota</taxon>
        <taxon>Fungi</taxon>
        <taxon>Fungi incertae sedis</taxon>
        <taxon>Mucoromycota</taxon>
        <taxon>Mucoromycotina</taxon>
        <taxon>Mucoromycetes</taxon>
        <taxon>Mucorales</taxon>
        <taxon>Mucorineae</taxon>
        <taxon>Mucoraceae</taxon>
        <taxon>Mucor</taxon>
    </lineage>
</organism>
<feature type="compositionally biased region" description="Acidic residues" evidence="6">
    <location>
        <begin position="53"/>
        <end position="77"/>
    </location>
</feature>
<evidence type="ECO:0000256" key="4">
    <source>
        <dbReference type="ARBA" id="ARBA00022786"/>
    </source>
</evidence>
<dbReference type="SMART" id="SM01337">
    <property type="entry name" value="APC10"/>
    <property type="match status" value="1"/>
</dbReference>
<feature type="compositionally biased region" description="Acidic residues" evidence="6">
    <location>
        <begin position="21"/>
        <end position="34"/>
    </location>
</feature>
<dbReference type="InterPro" id="IPR029021">
    <property type="entry name" value="Prot-tyrosine_phosphatase-like"/>
</dbReference>
<proteinExistence type="inferred from homology"/>
<evidence type="ECO:0000259" key="7">
    <source>
        <dbReference type="PROSITE" id="PS50056"/>
    </source>
</evidence>
<evidence type="ECO:0000256" key="5">
    <source>
        <dbReference type="ARBA" id="ARBA00023306"/>
    </source>
</evidence>
<comment type="similarity">
    <text evidence="1">Belongs to the APC10 family.</text>
</comment>
<dbReference type="EMBL" id="BAABUK010000040">
    <property type="protein sequence ID" value="GAA5817267.1"/>
    <property type="molecule type" value="Genomic_DNA"/>
</dbReference>